<name>A0A9K3KX89_9STRA</name>
<feature type="binding site" evidence="3">
    <location>
        <position position="56"/>
    </location>
    <ligand>
        <name>ATP</name>
        <dbReference type="ChEBI" id="CHEBI:30616"/>
    </ligand>
</feature>
<gene>
    <name evidence="6" type="ORF">IV203_010210</name>
</gene>
<organism evidence="6 7">
    <name type="scientific">Nitzschia inconspicua</name>
    <dbReference type="NCBI Taxonomy" id="303405"/>
    <lineage>
        <taxon>Eukaryota</taxon>
        <taxon>Sar</taxon>
        <taxon>Stramenopiles</taxon>
        <taxon>Ochrophyta</taxon>
        <taxon>Bacillariophyta</taxon>
        <taxon>Bacillariophyceae</taxon>
        <taxon>Bacillariophycidae</taxon>
        <taxon>Bacillariales</taxon>
        <taxon>Bacillariaceae</taxon>
        <taxon>Nitzschia</taxon>
    </lineage>
</organism>
<sequence length="533" mass="60517">MDMFQNVFQEEDWPGEAEDMYERIEVLGKGSFGLVWMGRLRTPPVDELDDEFVALKNIEIKEEKGKVYAQREISILTELRHPNVIRLIRAFPIYKDTSRLVALQLARGPNLQRIVGKRGAIGLPLARMISRQLVAAVSYLHGRAVLHRDIKPTNLILENVELSPQEYYDYSRDLAILSDEEDAEQMVARNKWKMMLVDFGFARALEASEVEGQTRHLRNSIALESKIPRPKNPPSIDTISNDGSDADDMALIEQTAAALRSHTIEQDGPEQPRNRNRVSYVSNLDGLDEIQTEREEDDDLEKIRKDADATTGGENSDTATNDRRKRTSFLQNRLKRMSTTKHKVRSMSALGTKAYAAPEIKNKLRNKTTEDIEKKNAALTECVADYGMIVDAYSVGWTLRVILTGVPPNSTISQYLRKHNGKEASEEMEEVGCCCFGRPTLLETRMDNKPPFRVRDTDEMPREATLFISCLTKSNPEDRMSIREAQLHPWIRGGDEEEPYEVTQGDYPSHHGDPVVPLKCAGDLSKIVEEHHQ</sequence>
<comment type="caution">
    <text evidence="6">The sequence shown here is derived from an EMBL/GenBank/DDBJ whole genome shotgun (WGS) entry which is preliminary data.</text>
</comment>
<dbReference type="OrthoDB" id="6513151at2759"/>
<dbReference type="InterPro" id="IPR008271">
    <property type="entry name" value="Ser/Thr_kinase_AS"/>
</dbReference>
<dbReference type="Pfam" id="PF00069">
    <property type="entry name" value="Pkinase"/>
    <property type="match status" value="1"/>
</dbReference>
<dbReference type="GO" id="GO:0005634">
    <property type="term" value="C:nucleus"/>
    <property type="evidence" value="ECO:0007669"/>
    <property type="project" value="TreeGrafter"/>
</dbReference>
<dbReference type="PANTHER" id="PTHR44167">
    <property type="entry name" value="OVARIAN-SPECIFIC SERINE/THREONINE-PROTEIN KINASE LOK-RELATED"/>
    <property type="match status" value="1"/>
</dbReference>
<dbReference type="PROSITE" id="PS00108">
    <property type="entry name" value="PROTEIN_KINASE_ST"/>
    <property type="match status" value="1"/>
</dbReference>
<keyword evidence="1 3" id="KW-0547">Nucleotide-binding</keyword>
<evidence type="ECO:0000256" key="2">
    <source>
        <dbReference type="ARBA" id="ARBA00022840"/>
    </source>
</evidence>
<feature type="region of interest" description="Disordered" evidence="4">
    <location>
        <begin position="221"/>
        <end position="245"/>
    </location>
</feature>
<dbReference type="CDD" id="cd00180">
    <property type="entry name" value="PKc"/>
    <property type="match status" value="1"/>
</dbReference>
<dbReference type="InterPro" id="IPR000719">
    <property type="entry name" value="Prot_kinase_dom"/>
</dbReference>
<evidence type="ECO:0000256" key="3">
    <source>
        <dbReference type="PROSITE-ProRule" id="PRU10141"/>
    </source>
</evidence>
<accession>A0A9K3KX89</accession>
<feature type="domain" description="Protein kinase" evidence="5">
    <location>
        <begin position="21"/>
        <end position="491"/>
    </location>
</feature>
<evidence type="ECO:0000313" key="7">
    <source>
        <dbReference type="Proteomes" id="UP000693970"/>
    </source>
</evidence>
<keyword evidence="6" id="KW-0418">Kinase</keyword>
<dbReference type="InterPro" id="IPR017441">
    <property type="entry name" value="Protein_kinase_ATP_BS"/>
</dbReference>
<keyword evidence="6" id="KW-0808">Transferase</keyword>
<dbReference type="PROSITE" id="PS50011">
    <property type="entry name" value="PROTEIN_KINASE_DOM"/>
    <property type="match status" value="1"/>
</dbReference>
<feature type="compositionally biased region" description="Basic and acidic residues" evidence="4">
    <location>
        <begin position="263"/>
        <end position="273"/>
    </location>
</feature>
<dbReference type="Proteomes" id="UP000693970">
    <property type="component" value="Unassembled WGS sequence"/>
</dbReference>
<dbReference type="GO" id="GO:0004674">
    <property type="term" value="F:protein serine/threonine kinase activity"/>
    <property type="evidence" value="ECO:0007669"/>
    <property type="project" value="UniProtKB-KW"/>
</dbReference>
<evidence type="ECO:0000259" key="5">
    <source>
        <dbReference type="PROSITE" id="PS50011"/>
    </source>
</evidence>
<evidence type="ECO:0000256" key="4">
    <source>
        <dbReference type="SAM" id="MobiDB-lite"/>
    </source>
</evidence>
<dbReference type="GO" id="GO:0044773">
    <property type="term" value="P:mitotic DNA damage checkpoint signaling"/>
    <property type="evidence" value="ECO:0007669"/>
    <property type="project" value="TreeGrafter"/>
</dbReference>
<protein>
    <submittedName>
        <fullName evidence="6">Serine/threonine protein kinase</fullName>
    </submittedName>
</protein>
<reference evidence="6" key="2">
    <citation type="submission" date="2021-04" db="EMBL/GenBank/DDBJ databases">
        <authorList>
            <person name="Podell S."/>
        </authorList>
    </citation>
    <scope>NUCLEOTIDE SEQUENCE</scope>
    <source>
        <strain evidence="6">Hildebrandi</strain>
    </source>
</reference>
<feature type="region of interest" description="Disordered" evidence="4">
    <location>
        <begin position="263"/>
        <end position="328"/>
    </location>
</feature>
<dbReference type="SMART" id="SM00220">
    <property type="entry name" value="S_TKc"/>
    <property type="match status" value="1"/>
</dbReference>
<feature type="compositionally biased region" description="Acidic residues" evidence="4">
    <location>
        <begin position="286"/>
        <end position="300"/>
    </location>
</feature>
<dbReference type="PROSITE" id="PS00107">
    <property type="entry name" value="PROTEIN_KINASE_ATP"/>
    <property type="match status" value="1"/>
</dbReference>
<keyword evidence="2 3" id="KW-0067">ATP-binding</keyword>
<dbReference type="GO" id="GO:0005524">
    <property type="term" value="F:ATP binding"/>
    <property type="evidence" value="ECO:0007669"/>
    <property type="project" value="UniProtKB-UniRule"/>
</dbReference>
<reference evidence="6" key="1">
    <citation type="journal article" date="2021" name="Sci. Rep.">
        <title>Diploid genomic architecture of Nitzschia inconspicua, an elite biomass production diatom.</title>
        <authorList>
            <person name="Oliver A."/>
            <person name="Podell S."/>
            <person name="Pinowska A."/>
            <person name="Traller J.C."/>
            <person name="Smith S.R."/>
            <person name="McClure R."/>
            <person name="Beliaev A."/>
            <person name="Bohutskyi P."/>
            <person name="Hill E.A."/>
            <person name="Rabines A."/>
            <person name="Zheng H."/>
            <person name="Allen L.Z."/>
            <person name="Kuo A."/>
            <person name="Grigoriev I.V."/>
            <person name="Allen A.E."/>
            <person name="Hazlebeck D."/>
            <person name="Allen E.E."/>
        </authorList>
    </citation>
    <scope>NUCLEOTIDE SEQUENCE</scope>
    <source>
        <strain evidence="6">Hildebrandi</strain>
    </source>
</reference>
<dbReference type="PANTHER" id="PTHR44167:SF30">
    <property type="entry name" value="PHOSPHORYLASE KINASE"/>
    <property type="match status" value="1"/>
</dbReference>
<evidence type="ECO:0000256" key="1">
    <source>
        <dbReference type="ARBA" id="ARBA00022741"/>
    </source>
</evidence>
<dbReference type="AlphaFoldDB" id="A0A9K3KX89"/>
<keyword evidence="7" id="KW-1185">Reference proteome</keyword>
<evidence type="ECO:0000313" key="6">
    <source>
        <dbReference type="EMBL" id="KAG7350850.1"/>
    </source>
</evidence>
<dbReference type="EMBL" id="JAGRRH010000018">
    <property type="protein sequence ID" value="KAG7350850.1"/>
    <property type="molecule type" value="Genomic_DNA"/>
</dbReference>
<keyword evidence="6" id="KW-0723">Serine/threonine-protein kinase</keyword>
<proteinExistence type="predicted"/>